<dbReference type="PANTHER" id="PTHR24421">
    <property type="entry name" value="NITRATE/NITRITE SENSOR PROTEIN NARX-RELATED"/>
    <property type="match status" value="1"/>
</dbReference>
<proteinExistence type="predicted"/>
<dbReference type="RefSeq" id="WP_114771411.1">
    <property type="nucleotide sequence ID" value="NZ_QQBB01000007.1"/>
</dbReference>
<evidence type="ECO:0000256" key="3">
    <source>
        <dbReference type="ARBA" id="ARBA00023012"/>
    </source>
</evidence>
<comment type="caution">
    <text evidence="6">The sequence shown here is derived from an EMBL/GenBank/DDBJ whole genome shotgun (WGS) entry which is preliminary data.</text>
</comment>
<dbReference type="OrthoDB" id="9778496at2"/>
<keyword evidence="7" id="KW-1185">Reference proteome</keyword>
<dbReference type="Proteomes" id="UP000254925">
    <property type="component" value="Unassembled WGS sequence"/>
</dbReference>
<dbReference type="InterPro" id="IPR013656">
    <property type="entry name" value="PAS_4"/>
</dbReference>
<feature type="transmembrane region" description="Helical" evidence="4">
    <location>
        <begin position="290"/>
        <end position="313"/>
    </location>
</feature>
<dbReference type="GO" id="GO:0016020">
    <property type="term" value="C:membrane"/>
    <property type="evidence" value="ECO:0007669"/>
    <property type="project" value="InterPro"/>
</dbReference>
<dbReference type="EMBL" id="QQBB01000007">
    <property type="protein sequence ID" value="RDI57176.1"/>
    <property type="molecule type" value="Genomic_DNA"/>
</dbReference>
<dbReference type="InterPro" id="IPR000014">
    <property type="entry name" value="PAS"/>
</dbReference>
<evidence type="ECO:0000313" key="7">
    <source>
        <dbReference type="Proteomes" id="UP000254925"/>
    </source>
</evidence>
<keyword evidence="2" id="KW-0418">Kinase</keyword>
<name>A0A370HLX6_9HYPH</name>
<dbReference type="Gene3D" id="3.30.450.20">
    <property type="entry name" value="PAS domain"/>
    <property type="match status" value="2"/>
</dbReference>
<organism evidence="6 7">
    <name type="scientific">Microvirga subterranea</name>
    <dbReference type="NCBI Taxonomy" id="186651"/>
    <lineage>
        <taxon>Bacteria</taxon>
        <taxon>Pseudomonadati</taxon>
        <taxon>Pseudomonadota</taxon>
        <taxon>Alphaproteobacteria</taxon>
        <taxon>Hyphomicrobiales</taxon>
        <taxon>Methylobacteriaceae</taxon>
        <taxon>Microvirga</taxon>
    </lineage>
</organism>
<dbReference type="SUPFAM" id="SSF55785">
    <property type="entry name" value="PYP-like sensor domain (PAS domain)"/>
    <property type="match status" value="2"/>
</dbReference>
<gene>
    <name evidence="6" type="ORF">DES45_10793</name>
</gene>
<evidence type="ECO:0000256" key="2">
    <source>
        <dbReference type="ARBA" id="ARBA00022777"/>
    </source>
</evidence>
<evidence type="ECO:0000259" key="5">
    <source>
        <dbReference type="PROSITE" id="PS50112"/>
    </source>
</evidence>
<dbReference type="GO" id="GO:0046983">
    <property type="term" value="F:protein dimerization activity"/>
    <property type="evidence" value="ECO:0007669"/>
    <property type="project" value="InterPro"/>
</dbReference>
<dbReference type="SMART" id="SM00387">
    <property type="entry name" value="HATPase_c"/>
    <property type="match status" value="1"/>
</dbReference>
<feature type="transmembrane region" description="Helical" evidence="4">
    <location>
        <begin position="20"/>
        <end position="44"/>
    </location>
</feature>
<dbReference type="Pfam" id="PF07730">
    <property type="entry name" value="HisKA_3"/>
    <property type="match status" value="1"/>
</dbReference>
<sequence length="811" mass="87683">MHDVNPLRLRGRGLVRSPGLRGWVILTASATALLSFLTVAAVLLGQASHERHDMIHRGLSASVATVSALDREAEALGNTLRGLSRSPLLDADDLAPFYRQLAATPRPDGSRFVLWTPERQLLNTAVPFGAPLPALAALPVKEERLALLRRVGLILSERVHGPLDGKWVVAVSLRLEGRADEPDRILTLGVPEDHLYGTVRDVDGTEGWRTVILDHRLQELAGPDRDVPQGSVSLTRDVVDRLSGAERSGHFEADGASGDWAVAFSRSPTSGYTALSVAPAEMVDAPVQRAAYRIALAGGVLLLVGGASALLLMRSGGPVDSLRRDAAASRGQLAAANARMSDILGSISDCYFTLDRDYRITDVNAAAVRWWGLEGRSLAGRSYFDTVGRDPSIDAALAQAIGEGREFRGVLASLYHPGRFIDYRVYPAPEGAAVFFSDVTDRHEAHRAALREREFLQASLDALVAHIAILDDQGTILAVNEAWHRFGRDDGSGGSSHSVGTNYLDVCASVRHRGMAEERIFRGMEALVAGKRVDFQALCKYPGPDRPRWFQLRASRFLVGTDTRIVVAREDITDIITAREEVSEISGRLLGLQDEERRRIAAELHDSTAQHLVAAGLRLMQAESLGMPPAGRRILNEIDRSLEEALKELRVFTYLLHPPGLESDGLAGAVRAFADGFADRTGLHVQAWVDDGVGTLPSELQRALFRIVQEGLANVHRHAGASRAAIALRLTPGEVILCIGDDGHGMRPRRGEAAAQRTSLGVGIPGMRIRLSQFGGSLRIRSVRRGTVVRAAVPRDSEGVQGTGAAPIRVP</sequence>
<protein>
    <submittedName>
        <fullName evidence="6">PAS domain-containing protein</fullName>
    </submittedName>
</protein>
<dbReference type="InterPro" id="IPR050482">
    <property type="entry name" value="Sensor_HK_TwoCompSys"/>
</dbReference>
<accession>A0A370HLX6</accession>
<keyword evidence="4" id="KW-1133">Transmembrane helix</keyword>
<dbReference type="InterPro" id="IPR011712">
    <property type="entry name" value="Sig_transdc_His_kin_sub3_dim/P"/>
</dbReference>
<keyword evidence="4" id="KW-0812">Transmembrane</keyword>
<dbReference type="Gene3D" id="3.30.565.10">
    <property type="entry name" value="Histidine kinase-like ATPase, C-terminal domain"/>
    <property type="match status" value="1"/>
</dbReference>
<dbReference type="Pfam" id="PF02518">
    <property type="entry name" value="HATPase_c"/>
    <property type="match status" value="1"/>
</dbReference>
<evidence type="ECO:0000256" key="4">
    <source>
        <dbReference type="SAM" id="Phobius"/>
    </source>
</evidence>
<keyword evidence="4" id="KW-0472">Membrane</keyword>
<dbReference type="AlphaFoldDB" id="A0A370HLX6"/>
<dbReference type="SMART" id="SM00091">
    <property type="entry name" value="PAS"/>
    <property type="match status" value="2"/>
</dbReference>
<dbReference type="SUPFAM" id="SSF55874">
    <property type="entry name" value="ATPase domain of HSP90 chaperone/DNA topoisomerase II/histidine kinase"/>
    <property type="match status" value="1"/>
</dbReference>
<dbReference type="Pfam" id="PF08448">
    <property type="entry name" value="PAS_4"/>
    <property type="match status" value="2"/>
</dbReference>
<dbReference type="CDD" id="cd16917">
    <property type="entry name" value="HATPase_UhpB-NarQ-NarX-like"/>
    <property type="match status" value="1"/>
</dbReference>
<reference evidence="6 7" key="1">
    <citation type="submission" date="2018-07" db="EMBL/GenBank/DDBJ databases">
        <title>Genomic Encyclopedia of Type Strains, Phase IV (KMG-IV): sequencing the most valuable type-strain genomes for metagenomic binning, comparative biology and taxonomic classification.</title>
        <authorList>
            <person name="Goeker M."/>
        </authorList>
    </citation>
    <scope>NUCLEOTIDE SEQUENCE [LARGE SCALE GENOMIC DNA]</scope>
    <source>
        <strain evidence="6 7">DSM 14364</strain>
    </source>
</reference>
<evidence type="ECO:0000256" key="1">
    <source>
        <dbReference type="ARBA" id="ARBA00022679"/>
    </source>
</evidence>
<feature type="domain" description="PAS" evidence="5">
    <location>
        <begin position="336"/>
        <end position="384"/>
    </location>
</feature>
<dbReference type="InterPro" id="IPR035965">
    <property type="entry name" value="PAS-like_dom_sf"/>
</dbReference>
<keyword evidence="1" id="KW-0808">Transferase</keyword>
<dbReference type="PANTHER" id="PTHR24421:SF58">
    <property type="entry name" value="SIGNAL TRANSDUCTION HISTIDINE-PROTEIN KINASE_PHOSPHATASE UHPB"/>
    <property type="match status" value="1"/>
</dbReference>
<keyword evidence="3" id="KW-0902">Two-component regulatory system</keyword>
<dbReference type="InterPro" id="IPR036890">
    <property type="entry name" value="HATPase_C_sf"/>
</dbReference>
<dbReference type="Gene3D" id="1.20.5.1930">
    <property type="match status" value="1"/>
</dbReference>
<evidence type="ECO:0000313" key="6">
    <source>
        <dbReference type="EMBL" id="RDI57176.1"/>
    </source>
</evidence>
<dbReference type="InterPro" id="IPR003594">
    <property type="entry name" value="HATPase_dom"/>
</dbReference>
<dbReference type="PROSITE" id="PS50112">
    <property type="entry name" value="PAS"/>
    <property type="match status" value="1"/>
</dbReference>
<dbReference type="GO" id="GO:0000155">
    <property type="term" value="F:phosphorelay sensor kinase activity"/>
    <property type="evidence" value="ECO:0007669"/>
    <property type="project" value="InterPro"/>
</dbReference>